<keyword evidence="2" id="KW-0472">Membrane</keyword>
<sequence>MSSPHPPRRRRHSPRVYRRRRALVLLVLVIVVVVVWVTIANAMNGSKKPISTSTPTTTSTSAPKATTSSTPAPSTAASGAAAPCDPRKIAVTPMVDANSFESGQLPNFQIGITNTAKEACTFNVGTSQMSMTVTSGNETYWKSADCQAESSDTEALLLPGKMEVSAPFQWSREYSSPETCDGGREAVPTGGASYYLNVQVGAAKSPSGYQFLLY</sequence>
<dbReference type="AlphaFoldDB" id="A0A6J6DTA4"/>
<evidence type="ECO:0000313" key="3">
    <source>
        <dbReference type="EMBL" id="CAB4566145.1"/>
    </source>
</evidence>
<reference evidence="3" key="1">
    <citation type="submission" date="2020-05" db="EMBL/GenBank/DDBJ databases">
        <authorList>
            <person name="Chiriac C."/>
            <person name="Salcher M."/>
            <person name="Ghai R."/>
            <person name="Kavagutti S V."/>
        </authorList>
    </citation>
    <scope>NUCLEOTIDE SEQUENCE</scope>
</reference>
<evidence type="ECO:0000256" key="2">
    <source>
        <dbReference type="SAM" id="Phobius"/>
    </source>
</evidence>
<name>A0A6J6DTA4_9ZZZZ</name>
<protein>
    <submittedName>
        <fullName evidence="3">Unannotated protein</fullName>
    </submittedName>
</protein>
<evidence type="ECO:0000256" key="1">
    <source>
        <dbReference type="SAM" id="MobiDB-lite"/>
    </source>
</evidence>
<organism evidence="3">
    <name type="scientific">freshwater metagenome</name>
    <dbReference type="NCBI Taxonomy" id="449393"/>
    <lineage>
        <taxon>unclassified sequences</taxon>
        <taxon>metagenomes</taxon>
        <taxon>ecological metagenomes</taxon>
    </lineage>
</organism>
<feature type="transmembrane region" description="Helical" evidence="2">
    <location>
        <begin position="21"/>
        <end position="43"/>
    </location>
</feature>
<feature type="compositionally biased region" description="Low complexity" evidence="1">
    <location>
        <begin position="51"/>
        <end position="82"/>
    </location>
</feature>
<proteinExistence type="predicted"/>
<feature type="region of interest" description="Disordered" evidence="1">
    <location>
        <begin position="46"/>
        <end position="82"/>
    </location>
</feature>
<accession>A0A6J6DTA4</accession>
<gene>
    <name evidence="3" type="ORF">UFOPK1591_01043</name>
</gene>
<dbReference type="EMBL" id="CAEZTD010000083">
    <property type="protein sequence ID" value="CAB4566145.1"/>
    <property type="molecule type" value="Genomic_DNA"/>
</dbReference>
<keyword evidence="2" id="KW-0812">Transmembrane</keyword>
<keyword evidence="2" id="KW-1133">Transmembrane helix</keyword>